<gene>
    <name evidence="1" type="ORF">GCM10008937_18840</name>
</gene>
<dbReference type="RefSeq" id="WP_343758119.1">
    <property type="nucleotide sequence ID" value="NZ_BAAADB010000014.1"/>
</dbReference>
<dbReference type="Gene3D" id="3.30.530.70">
    <property type="entry name" value="Uncharacterised protein PF12723, DUF3809"/>
    <property type="match status" value="1"/>
</dbReference>
<protein>
    <submittedName>
        <fullName evidence="1">DUF3809 domain-containing protein</fullName>
    </submittedName>
</protein>
<proteinExistence type="predicted"/>
<comment type="caution">
    <text evidence="1">The sequence shown here is derived from an EMBL/GenBank/DDBJ whole genome shotgun (WGS) entry which is preliminary data.</text>
</comment>
<organism evidence="1 2">
    <name type="scientific">Deinococcus depolymerans</name>
    <dbReference type="NCBI Taxonomy" id="392408"/>
    <lineage>
        <taxon>Bacteria</taxon>
        <taxon>Thermotogati</taxon>
        <taxon>Deinococcota</taxon>
        <taxon>Deinococci</taxon>
        <taxon>Deinococcales</taxon>
        <taxon>Deinococcaceae</taxon>
        <taxon>Deinococcus</taxon>
    </lineage>
</organism>
<keyword evidence="2" id="KW-1185">Reference proteome</keyword>
<dbReference type="InterPro" id="IPR024219">
    <property type="entry name" value="DUF3809"/>
</dbReference>
<evidence type="ECO:0000313" key="2">
    <source>
        <dbReference type="Proteomes" id="UP001500191"/>
    </source>
</evidence>
<evidence type="ECO:0000313" key="1">
    <source>
        <dbReference type="EMBL" id="GAA0511189.1"/>
    </source>
</evidence>
<name>A0ABN1C3P2_9DEIO</name>
<reference evidence="1 2" key="1">
    <citation type="journal article" date="2019" name="Int. J. Syst. Evol. Microbiol.">
        <title>The Global Catalogue of Microorganisms (GCM) 10K type strain sequencing project: providing services to taxonomists for standard genome sequencing and annotation.</title>
        <authorList>
            <consortium name="The Broad Institute Genomics Platform"/>
            <consortium name="The Broad Institute Genome Sequencing Center for Infectious Disease"/>
            <person name="Wu L."/>
            <person name="Ma J."/>
        </authorList>
    </citation>
    <scope>NUCLEOTIDE SEQUENCE [LARGE SCALE GENOMIC DNA]</scope>
    <source>
        <strain evidence="1 2">JCM 14368</strain>
    </source>
</reference>
<dbReference type="Pfam" id="PF12723">
    <property type="entry name" value="DUF3809"/>
    <property type="match status" value="1"/>
</dbReference>
<accession>A0ABN1C3P2</accession>
<sequence length="164" mass="17411">MIFDAEQTFTLPYPGPPADALAFVRDPARALGRLRFLRDLRAGEGGVRGELVVPLPGLGDADLPFHSLLSLTPDGANLIPQALSGERAWVEVAGQARAEGTDLQLLPALHFTFQFRAHLATPDAQGWGGAAFEKMIRAAASRTLDRVARELPGSIQAALPAPPA</sequence>
<dbReference type="Proteomes" id="UP001500191">
    <property type="component" value="Unassembled WGS sequence"/>
</dbReference>
<dbReference type="EMBL" id="BAAADB010000014">
    <property type="protein sequence ID" value="GAA0511189.1"/>
    <property type="molecule type" value="Genomic_DNA"/>
</dbReference>